<comment type="function">
    <text evidence="5">Catalyzes the oxidation of 2-deoxy-scyllo-inosamine (DOIA) with NAD(+) or NADP(+), forming 3-amino-2,3-dideoxy-scyllo-inosose (amino-DOI).</text>
</comment>
<dbReference type="InterPro" id="IPR011032">
    <property type="entry name" value="GroES-like_sf"/>
</dbReference>
<comment type="similarity">
    <text evidence="7">Belongs to the zinc-containing alcohol dehydrogenase family. DOIA dehydrogenase subfamily.</text>
</comment>
<dbReference type="InterPro" id="IPR013154">
    <property type="entry name" value="ADH-like_N"/>
</dbReference>
<dbReference type="InterPro" id="IPR013149">
    <property type="entry name" value="ADH-like_C"/>
</dbReference>
<dbReference type="Gene3D" id="3.90.180.10">
    <property type="entry name" value="Medium-chain alcohol dehydrogenases, catalytic domain"/>
    <property type="match status" value="1"/>
</dbReference>
<evidence type="ECO:0000313" key="13">
    <source>
        <dbReference type="EMBL" id="MFC5666056.1"/>
    </source>
</evidence>
<dbReference type="EC" id="1.1.1.329" evidence="8"/>
<reference evidence="14" key="1">
    <citation type="journal article" date="2019" name="Int. J. Syst. Evol. Microbiol.">
        <title>The Global Catalogue of Microorganisms (GCM) 10K type strain sequencing project: providing services to taxonomists for standard genome sequencing and annotation.</title>
        <authorList>
            <consortium name="The Broad Institute Genomics Platform"/>
            <consortium name="The Broad Institute Genome Sequencing Center for Infectious Disease"/>
            <person name="Wu L."/>
            <person name="Ma J."/>
        </authorList>
    </citation>
    <scope>NUCLEOTIDE SEQUENCE [LARGE SCALE GENOMIC DNA]</scope>
    <source>
        <strain evidence="14">CGMCC 4.1437</strain>
    </source>
</reference>
<comment type="pathway">
    <text evidence="6">Metabolic intermediate biosynthesis; 2-deoxystreptamine biosynthesis; 2-deoxystreptamine from D-glucose 6-phosphate: step 3/4.</text>
</comment>
<dbReference type="Proteomes" id="UP001595975">
    <property type="component" value="Unassembled WGS sequence"/>
</dbReference>
<dbReference type="InterPro" id="IPR020843">
    <property type="entry name" value="ER"/>
</dbReference>
<keyword evidence="4" id="KW-0560">Oxidoreductase</keyword>
<dbReference type="RefSeq" id="WP_380227732.1">
    <property type="nucleotide sequence ID" value="NZ_JBHSOF010000035.1"/>
</dbReference>
<evidence type="ECO:0000256" key="2">
    <source>
        <dbReference type="ARBA" id="ARBA00022723"/>
    </source>
</evidence>
<dbReference type="Pfam" id="PF08240">
    <property type="entry name" value="ADH_N"/>
    <property type="match status" value="1"/>
</dbReference>
<keyword evidence="2" id="KW-0479">Metal-binding</keyword>
<accession>A0ABW0XA76</accession>
<proteinExistence type="inferred from homology"/>
<evidence type="ECO:0000259" key="12">
    <source>
        <dbReference type="SMART" id="SM00829"/>
    </source>
</evidence>
<keyword evidence="3" id="KW-0862">Zinc</keyword>
<comment type="catalytic activity">
    <reaction evidence="10">
        <text>2-deoxy-scyllo-inosamine + NAD(+) = 3-amino-2,3-dideoxy-scyllo-inosose + NADH + H(+)</text>
        <dbReference type="Rhea" id="RHEA:33883"/>
        <dbReference type="ChEBI" id="CHEBI:15378"/>
        <dbReference type="ChEBI" id="CHEBI:57540"/>
        <dbReference type="ChEBI" id="CHEBI:57945"/>
        <dbReference type="ChEBI" id="CHEBI:65002"/>
        <dbReference type="ChEBI" id="CHEBI:65003"/>
        <dbReference type="EC" id="1.1.1.329"/>
    </reaction>
</comment>
<gene>
    <name evidence="13" type="ORF">ACFP3U_24140</name>
</gene>
<dbReference type="Pfam" id="PF00107">
    <property type="entry name" value="ADH_zinc_N"/>
    <property type="match status" value="1"/>
</dbReference>
<evidence type="ECO:0000256" key="1">
    <source>
        <dbReference type="ARBA" id="ARBA00001947"/>
    </source>
</evidence>
<dbReference type="SUPFAM" id="SSF50129">
    <property type="entry name" value="GroES-like"/>
    <property type="match status" value="1"/>
</dbReference>
<evidence type="ECO:0000256" key="4">
    <source>
        <dbReference type="ARBA" id="ARBA00023002"/>
    </source>
</evidence>
<dbReference type="PANTHER" id="PTHR43401">
    <property type="entry name" value="L-THREONINE 3-DEHYDROGENASE"/>
    <property type="match status" value="1"/>
</dbReference>
<protein>
    <recommendedName>
        <fullName evidence="9">2-deoxy-scyllo-inosamine dehydrogenase</fullName>
        <ecNumber evidence="8">1.1.1.329</ecNumber>
    </recommendedName>
</protein>
<organism evidence="13 14">
    <name type="scientific">Kitasatospora misakiensis</name>
    <dbReference type="NCBI Taxonomy" id="67330"/>
    <lineage>
        <taxon>Bacteria</taxon>
        <taxon>Bacillati</taxon>
        <taxon>Actinomycetota</taxon>
        <taxon>Actinomycetes</taxon>
        <taxon>Kitasatosporales</taxon>
        <taxon>Streptomycetaceae</taxon>
        <taxon>Kitasatospora</taxon>
    </lineage>
</organism>
<name>A0ABW0XA76_9ACTN</name>
<evidence type="ECO:0000256" key="9">
    <source>
        <dbReference type="ARBA" id="ARBA00039387"/>
    </source>
</evidence>
<sequence>MLTTRHETMGSAVLADYGRIEHRRTPLPPVAPGELLVRVLATGVCGSDLATYRGAHPYKTAPTVLGHELCGIVVTPAGGFAAGELVCAAAYAHCGDCPMCARGRTNLCGAKANLCHLGWDGSFAQYVTLRPAMTYRLPAGTDPELGALVEPLSIAHHAVALAGPADGRTVRIIGAGNIGLGCLIAAKRLGFGTVVCSDLGPDKGRRAAALGADGYLDVLAGQAGPGQAAPDADVVLVAAGHPGAVDEAVRAVRPGGTVVVVSFFDRPPAVAVNALVGKEVRVIGSSLSTAEDFHAVIGWLAEGSVDPRPMVTHRFGLAETGAALALMAAGEPATGKIIITP</sequence>
<dbReference type="Gene3D" id="3.40.50.720">
    <property type="entry name" value="NAD(P)-binding Rossmann-like Domain"/>
    <property type="match status" value="1"/>
</dbReference>
<evidence type="ECO:0000256" key="10">
    <source>
        <dbReference type="ARBA" id="ARBA00048685"/>
    </source>
</evidence>
<dbReference type="InterPro" id="IPR036291">
    <property type="entry name" value="NAD(P)-bd_dom_sf"/>
</dbReference>
<dbReference type="SUPFAM" id="SSF51735">
    <property type="entry name" value="NAD(P)-binding Rossmann-fold domains"/>
    <property type="match status" value="1"/>
</dbReference>
<evidence type="ECO:0000256" key="7">
    <source>
        <dbReference type="ARBA" id="ARBA00038004"/>
    </source>
</evidence>
<feature type="domain" description="Enoyl reductase (ER)" evidence="12">
    <location>
        <begin position="18"/>
        <end position="339"/>
    </location>
</feature>
<comment type="cofactor">
    <cofactor evidence="1">
        <name>Zn(2+)</name>
        <dbReference type="ChEBI" id="CHEBI:29105"/>
    </cofactor>
</comment>
<dbReference type="InterPro" id="IPR050129">
    <property type="entry name" value="Zn_alcohol_dh"/>
</dbReference>
<dbReference type="PANTHER" id="PTHR43401:SF2">
    <property type="entry name" value="L-THREONINE 3-DEHYDROGENASE"/>
    <property type="match status" value="1"/>
</dbReference>
<evidence type="ECO:0000256" key="6">
    <source>
        <dbReference type="ARBA" id="ARBA00037908"/>
    </source>
</evidence>
<dbReference type="EMBL" id="JBHSOF010000035">
    <property type="protein sequence ID" value="MFC5666056.1"/>
    <property type="molecule type" value="Genomic_DNA"/>
</dbReference>
<evidence type="ECO:0000256" key="5">
    <source>
        <dbReference type="ARBA" id="ARBA00037678"/>
    </source>
</evidence>
<evidence type="ECO:0000313" key="14">
    <source>
        <dbReference type="Proteomes" id="UP001595975"/>
    </source>
</evidence>
<comment type="catalytic activity">
    <reaction evidence="11">
        <text>2-deoxy-scyllo-inosamine + NADP(+) = 3-amino-2,3-dideoxy-scyllo-inosose + NADPH + H(+)</text>
        <dbReference type="Rhea" id="RHEA:33879"/>
        <dbReference type="ChEBI" id="CHEBI:15378"/>
        <dbReference type="ChEBI" id="CHEBI:57783"/>
        <dbReference type="ChEBI" id="CHEBI:58349"/>
        <dbReference type="ChEBI" id="CHEBI:65002"/>
        <dbReference type="ChEBI" id="CHEBI:65003"/>
        <dbReference type="EC" id="1.1.1.329"/>
    </reaction>
</comment>
<evidence type="ECO:0000256" key="11">
    <source>
        <dbReference type="ARBA" id="ARBA00049085"/>
    </source>
</evidence>
<evidence type="ECO:0000256" key="8">
    <source>
        <dbReference type="ARBA" id="ARBA00039102"/>
    </source>
</evidence>
<dbReference type="SMART" id="SM00829">
    <property type="entry name" value="PKS_ER"/>
    <property type="match status" value="1"/>
</dbReference>
<comment type="caution">
    <text evidence="13">The sequence shown here is derived from an EMBL/GenBank/DDBJ whole genome shotgun (WGS) entry which is preliminary data.</text>
</comment>
<evidence type="ECO:0000256" key="3">
    <source>
        <dbReference type="ARBA" id="ARBA00022833"/>
    </source>
</evidence>
<keyword evidence="14" id="KW-1185">Reference proteome</keyword>